<evidence type="ECO:0000256" key="6">
    <source>
        <dbReference type="SAM" id="Phobius"/>
    </source>
</evidence>
<dbReference type="RefSeq" id="WP_084273050.1">
    <property type="nucleotide sequence ID" value="NZ_FWYE01000003.1"/>
</dbReference>
<accession>A0A8G2FXK2</accession>
<feature type="domain" description="VTT" evidence="7">
    <location>
        <begin position="39"/>
        <end position="172"/>
    </location>
</feature>
<evidence type="ECO:0000256" key="3">
    <source>
        <dbReference type="ARBA" id="ARBA00022692"/>
    </source>
</evidence>
<dbReference type="EMBL" id="FWYE01000003">
    <property type="protein sequence ID" value="SMD31356.1"/>
    <property type="molecule type" value="Genomic_DNA"/>
</dbReference>
<comment type="caution">
    <text evidence="8">The sequence shown here is derived from an EMBL/GenBank/DDBJ whole genome shotgun (WGS) entry which is preliminary data.</text>
</comment>
<dbReference type="InterPro" id="IPR051311">
    <property type="entry name" value="DedA_domain"/>
</dbReference>
<gene>
    <name evidence="8" type="ORF">SAMN02745355_1285</name>
</gene>
<dbReference type="GO" id="GO:0005886">
    <property type="term" value="C:plasma membrane"/>
    <property type="evidence" value="ECO:0007669"/>
    <property type="project" value="UniProtKB-SubCell"/>
</dbReference>
<dbReference type="PANTHER" id="PTHR42709:SF6">
    <property type="entry name" value="UNDECAPRENYL PHOSPHATE TRANSPORTER A"/>
    <property type="match status" value="1"/>
</dbReference>
<dbReference type="AlphaFoldDB" id="A0A8G2FXK2"/>
<evidence type="ECO:0000313" key="8">
    <source>
        <dbReference type="EMBL" id="SMD31356.1"/>
    </source>
</evidence>
<keyword evidence="4 6" id="KW-1133">Transmembrane helix</keyword>
<sequence>MSIGNIIVAIIHFVEYIIIKLGYPGVFFLMLLEGMLLPVPSEVVMPFSGYLAYYGMLDPFNRYASIIILLIVGTVGNLTGALIAYAIGRYGGDPFIIKYGRYLMLNRDTIDKSKIWFEKYGKLSVFTTRFLPVFRTFISIPAGIANMDLGQFSLYTIAGDLVWDSILIYLGILLGSRWETILGFFNNLTYIAIIAFIAAIIIVYYYLAIKPRKTLNK</sequence>
<feature type="transmembrane region" description="Helical" evidence="6">
    <location>
        <begin position="6"/>
        <end position="32"/>
    </location>
</feature>
<dbReference type="Proteomes" id="UP000192315">
    <property type="component" value="Unassembled WGS sequence"/>
</dbReference>
<protein>
    <submittedName>
        <fullName evidence="8">Membrane protein DedA, SNARE-associated domain</fullName>
    </submittedName>
</protein>
<keyword evidence="9" id="KW-1185">Reference proteome</keyword>
<name>A0A8G2FXK2_PICTO</name>
<evidence type="ECO:0000256" key="2">
    <source>
        <dbReference type="ARBA" id="ARBA00022475"/>
    </source>
</evidence>
<evidence type="ECO:0000259" key="7">
    <source>
        <dbReference type="Pfam" id="PF09335"/>
    </source>
</evidence>
<reference evidence="8 9" key="1">
    <citation type="submission" date="2017-04" db="EMBL/GenBank/DDBJ databases">
        <authorList>
            <person name="Varghese N."/>
            <person name="Submissions S."/>
        </authorList>
    </citation>
    <scope>NUCLEOTIDE SEQUENCE [LARGE SCALE GENOMIC DNA]</scope>
    <source>
        <strain evidence="8 9">DSM 9789</strain>
    </source>
</reference>
<proteinExistence type="predicted"/>
<keyword evidence="3 6" id="KW-0812">Transmembrane</keyword>
<evidence type="ECO:0000313" key="9">
    <source>
        <dbReference type="Proteomes" id="UP000192315"/>
    </source>
</evidence>
<dbReference type="InterPro" id="IPR032816">
    <property type="entry name" value="VTT_dom"/>
</dbReference>
<keyword evidence="2" id="KW-1003">Cell membrane</keyword>
<dbReference type="Pfam" id="PF09335">
    <property type="entry name" value="VTT_dom"/>
    <property type="match status" value="1"/>
</dbReference>
<evidence type="ECO:0000256" key="4">
    <source>
        <dbReference type="ARBA" id="ARBA00022989"/>
    </source>
</evidence>
<evidence type="ECO:0000256" key="1">
    <source>
        <dbReference type="ARBA" id="ARBA00004651"/>
    </source>
</evidence>
<feature type="transmembrane region" description="Helical" evidence="6">
    <location>
        <begin position="188"/>
        <end position="207"/>
    </location>
</feature>
<evidence type="ECO:0000256" key="5">
    <source>
        <dbReference type="ARBA" id="ARBA00023136"/>
    </source>
</evidence>
<feature type="transmembrane region" description="Helical" evidence="6">
    <location>
        <begin position="63"/>
        <end position="88"/>
    </location>
</feature>
<keyword evidence="5 6" id="KW-0472">Membrane</keyword>
<feature type="transmembrane region" description="Helical" evidence="6">
    <location>
        <begin position="154"/>
        <end position="176"/>
    </location>
</feature>
<organism evidence="8 9">
    <name type="scientific">Picrophilus torridus (strain ATCC 700027 / DSM 9790 / JCM 10055 / NBRC 100828 / KAW 2/3)</name>
    <dbReference type="NCBI Taxonomy" id="1122961"/>
    <lineage>
        <taxon>Archaea</taxon>
        <taxon>Methanobacteriati</taxon>
        <taxon>Thermoplasmatota</taxon>
        <taxon>Thermoplasmata</taxon>
        <taxon>Thermoplasmatales</taxon>
        <taxon>Picrophilaceae</taxon>
        <taxon>Picrophilus</taxon>
    </lineage>
</organism>
<dbReference type="PANTHER" id="PTHR42709">
    <property type="entry name" value="ALKALINE PHOSPHATASE LIKE PROTEIN"/>
    <property type="match status" value="1"/>
</dbReference>
<comment type="subcellular location">
    <subcellularLocation>
        <location evidence="1">Cell membrane</location>
        <topology evidence="1">Multi-pass membrane protein</topology>
    </subcellularLocation>
</comment>